<evidence type="ECO:0000259" key="1">
    <source>
        <dbReference type="PROSITE" id="PS51819"/>
    </source>
</evidence>
<gene>
    <name evidence="2" type="ORF">MBAV_006354</name>
</gene>
<accession>A0A0F3GHP1</accession>
<dbReference type="GO" id="GO:0051213">
    <property type="term" value="F:dioxygenase activity"/>
    <property type="evidence" value="ECO:0007669"/>
    <property type="project" value="UniProtKB-KW"/>
</dbReference>
<dbReference type="InterPro" id="IPR029068">
    <property type="entry name" value="Glyas_Bleomycin-R_OHBP_Dase"/>
</dbReference>
<dbReference type="EC" id="4.4.1.5" evidence="2"/>
<dbReference type="EMBL" id="LACI01002688">
    <property type="protein sequence ID" value="KJU81455.1"/>
    <property type="molecule type" value="Genomic_DNA"/>
</dbReference>
<name>A0A0F3GHP1_9BACT</name>
<dbReference type="SUPFAM" id="SSF54593">
    <property type="entry name" value="Glyoxalase/Bleomycin resistance protein/Dihydroxybiphenyl dioxygenase"/>
    <property type="match status" value="1"/>
</dbReference>
<dbReference type="InterPro" id="IPR004360">
    <property type="entry name" value="Glyas_Fos-R_dOase_dom"/>
</dbReference>
<dbReference type="CDD" id="cd06587">
    <property type="entry name" value="VOC"/>
    <property type="match status" value="1"/>
</dbReference>
<proteinExistence type="predicted"/>
<evidence type="ECO:0000313" key="3">
    <source>
        <dbReference type="Proteomes" id="UP000033423"/>
    </source>
</evidence>
<dbReference type="Pfam" id="PF00903">
    <property type="entry name" value="Glyoxalase"/>
    <property type="match status" value="1"/>
</dbReference>
<protein>
    <submittedName>
        <fullName evidence="2">Glyoxalase/bleomycin resistance protein/dioxygenase</fullName>
        <ecNumber evidence="2">4.4.1.5</ecNumber>
    </submittedName>
</protein>
<sequence>MGQISFAHVGLTCNNQAVMEEFYTKHLGFKRTRVIAFGDKKIIMLRNNEGVYLEVFEAEEPRPVAQAMADGPHYAGLRHLSFNVDSVDNKLKEMGSAAEITLGPLNFDDFIKGWRTVWLKDPEGNIVELSEGYKD</sequence>
<dbReference type="Proteomes" id="UP000033423">
    <property type="component" value="Unassembled WGS sequence"/>
</dbReference>
<keyword evidence="2" id="KW-0223">Dioxygenase</keyword>
<evidence type="ECO:0000313" key="2">
    <source>
        <dbReference type="EMBL" id="KJU81455.1"/>
    </source>
</evidence>
<reference evidence="2 3" key="1">
    <citation type="submission" date="2015-02" db="EMBL/GenBank/DDBJ databases">
        <title>Single-cell genomics of uncultivated deep-branching MTB reveals a conserved set of magnetosome genes.</title>
        <authorList>
            <person name="Kolinko S."/>
            <person name="Richter M."/>
            <person name="Glockner F.O."/>
            <person name="Brachmann A."/>
            <person name="Schuler D."/>
        </authorList>
    </citation>
    <scope>NUCLEOTIDE SEQUENCE [LARGE SCALE GENOMIC DNA]</scope>
    <source>
        <strain evidence="2">TM-1</strain>
    </source>
</reference>
<comment type="caution">
    <text evidence="2">The sequence shown here is derived from an EMBL/GenBank/DDBJ whole genome shotgun (WGS) entry which is preliminary data.</text>
</comment>
<dbReference type="GO" id="GO:0004462">
    <property type="term" value="F:lactoylglutathione lyase activity"/>
    <property type="evidence" value="ECO:0007669"/>
    <property type="project" value="UniProtKB-EC"/>
</dbReference>
<dbReference type="Gene3D" id="3.10.180.10">
    <property type="entry name" value="2,3-Dihydroxybiphenyl 1,2-Dioxygenase, domain 1"/>
    <property type="match status" value="1"/>
</dbReference>
<dbReference type="AlphaFoldDB" id="A0A0F3GHP1"/>
<keyword evidence="2" id="KW-0456">Lyase</keyword>
<dbReference type="InterPro" id="IPR050383">
    <property type="entry name" value="GlyoxalaseI/FosfomycinResist"/>
</dbReference>
<keyword evidence="3" id="KW-1185">Reference proteome</keyword>
<dbReference type="InterPro" id="IPR037523">
    <property type="entry name" value="VOC_core"/>
</dbReference>
<feature type="domain" description="VOC" evidence="1">
    <location>
        <begin position="5"/>
        <end position="132"/>
    </location>
</feature>
<dbReference type="PANTHER" id="PTHR21366:SF14">
    <property type="entry name" value="GLYOXALASE DOMAIN-CONTAINING PROTEIN 5"/>
    <property type="match status" value="1"/>
</dbReference>
<keyword evidence="2" id="KW-0560">Oxidoreductase</keyword>
<organism evidence="2 3">
    <name type="scientific">Candidatus Magnetobacterium bavaricum</name>
    <dbReference type="NCBI Taxonomy" id="29290"/>
    <lineage>
        <taxon>Bacteria</taxon>
        <taxon>Pseudomonadati</taxon>
        <taxon>Nitrospirota</taxon>
        <taxon>Thermodesulfovibrionia</taxon>
        <taxon>Thermodesulfovibrionales</taxon>
        <taxon>Candidatus Magnetobacteriaceae</taxon>
        <taxon>Candidatus Magnetobacterium</taxon>
    </lineage>
</organism>
<dbReference type="PROSITE" id="PS51819">
    <property type="entry name" value="VOC"/>
    <property type="match status" value="1"/>
</dbReference>
<dbReference type="PANTHER" id="PTHR21366">
    <property type="entry name" value="GLYOXALASE FAMILY PROTEIN"/>
    <property type="match status" value="1"/>
</dbReference>